<gene>
    <name evidence="2" type="primary">RvY_02911-1</name>
    <name evidence="2" type="synonym">RvY_02911.1</name>
    <name evidence="2" type="ORF">RvY_02911</name>
</gene>
<name>A0A1D1UQ34_RAMVA</name>
<dbReference type="EMBL" id="BDGG01000001">
    <property type="protein sequence ID" value="GAU90505.1"/>
    <property type="molecule type" value="Genomic_DNA"/>
</dbReference>
<comment type="caution">
    <text evidence="2">The sequence shown here is derived from an EMBL/GenBank/DDBJ whole genome shotgun (WGS) entry which is preliminary data.</text>
</comment>
<evidence type="ECO:0000256" key="1">
    <source>
        <dbReference type="SAM" id="MobiDB-lite"/>
    </source>
</evidence>
<reference evidence="2 3" key="1">
    <citation type="journal article" date="2016" name="Nat. Commun.">
        <title>Extremotolerant tardigrade genome and improved radiotolerance of human cultured cells by tardigrade-unique protein.</title>
        <authorList>
            <person name="Hashimoto T."/>
            <person name="Horikawa D.D."/>
            <person name="Saito Y."/>
            <person name="Kuwahara H."/>
            <person name="Kozuka-Hata H."/>
            <person name="Shin-I T."/>
            <person name="Minakuchi Y."/>
            <person name="Ohishi K."/>
            <person name="Motoyama A."/>
            <person name="Aizu T."/>
            <person name="Enomoto A."/>
            <person name="Kondo K."/>
            <person name="Tanaka S."/>
            <person name="Hara Y."/>
            <person name="Koshikawa S."/>
            <person name="Sagara H."/>
            <person name="Miura T."/>
            <person name="Yokobori S."/>
            <person name="Miyagawa K."/>
            <person name="Suzuki Y."/>
            <person name="Kubo T."/>
            <person name="Oyama M."/>
            <person name="Kohara Y."/>
            <person name="Fujiyama A."/>
            <person name="Arakawa K."/>
            <person name="Katayama T."/>
            <person name="Toyoda A."/>
            <person name="Kunieda T."/>
        </authorList>
    </citation>
    <scope>NUCLEOTIDE SEQUENCE [LARGE SCALE GENOMIC DNA]</scope>
    <source>
        <strain evidence="2 3">YOKOZUNA-1</strain>
    </source>
</reference>
<accession>A0A1D1UQ34</accession>
<dbReference type="Proteomes" id="UP000186922">
    <property type="component" value="Unassembled WGS sequence"/>
</dbReference>
<dbReference type="AlphaFoldDB" id="A0A1D1UQ34"/>
<evidence type="ECO:0000313" key="3">
    <source>
        <dbReference type="Proteomes" id="UP000186922"/>
    </source>
</evidence>
<proteinExistence type="predicted"/>
<organism evidence="2 3">
    <name type="scientific">Ramazzottius varieornatus</name>
    <name type="common">Water bear</name>
    <name type="synonym">Tardigrade</name>
    <dbReference type="NCBI Taxonomy" id="947166"/>
    <lineage>
        <taxon>Eukaryota</taxon>
        <taxon>Metazoa</taxon>
        <taxon>Ecdysozoa</taxon>
        <taxon>Tardigrada</taxon>
        <taxon>Eutardigrada</taxon>
        <taxon>Parachela</taxon>
        <taxon>Hypsibioidea</taxon>
        <taxon>Ramazzottiidae</taxon>
        <taxon>Ramazzottius</taxon>
    </lineage>
</organism>
<feature type="region of interest" description="Disordered" evidence="1">
    <location>
        <begin position="98"/>
        <end position="159"/>
    </location>
</feature>
<evidence type="ECO:0000313" key="2">
    <source>
        <dbReference type="EMBL" id="GAU90505.1"/>
    </source>
</evidence>
<protein>
    <submittedName>
        <fullName evidence="2">Uncharacterized protein</fullName>
    </submittedName>
</protein>
<keyword evidence="3" id="KW-1185">Reference proteome</keyword>
<sequence length="259" mass="28521">MEQCFKVFPLSNVVAVREDEFIPLLTGLSNKPLVSFSVIQCNSPKGSNSSFIFTGPDRVEKNKRCLEKKRTPEIVDDAAPRFLRDVDPPPFKSSRRTVVDRAGAESLVSSDKDQVEATTAENGGLIGQRLQKKPRATVVNTQTTRLSKPSASGTKEIPVGSQDNMKVASIETAAQLTVPVAPSLASSRTKSPNETNSKTKNKFVNSCTRCDKQESPAEKLVPCTQCKNRCHIACQAFNPKCRKQDPKTRKRLCEACRHN</sequence>
<feature type="compositionally biased region" description="Polar residues" evidence="1">
    <location>
        <begin position="138"/>
        <end position="153"/>
    </location>
</feature>